<dbReference type="InterPro" id="IPR005479">
    <property type="entry name" value="CPAse_ATP-bd"/>
</dbReference>
<accession>A0ABW3ILQ4</accession>
<dbReference type="InterPro" id="IPR013651">
    <property type="entry name" value="ATP-grasp_RimK-type"/>
</dbReference>
<dbReference type="SUPFAM" id="SSF56059">
    <property type="entry name" value="Glutathione synthetase ATP-binding domain-like"/>
    <property type="match status" value="1"/>
</dbReference>
<keyword evidence="1" id="KW-0067">ATP-binding</keyword>
<comment type="caution">
    <text evidence="3">The sequence shown here is derived from an EMBL/GenBank/DDBJ whole genome shotgun (WGS) entry which is preliminary data.</text>
</comment>
<name>A0ABW3ILQ4_9RHOB</name>
<reference evidence="4" key="1">
    <citation type="journal article" date="2019" name="Int. J. Syst. Evol. Microbiol.">
        <title>The Global Catalogue of Microorganisms (GCM) 10K type strain sequencing project: providing services to taxonomists for standard genome sequencing and annotation.</title>
        <authorList>
            <consortium name="The Broad Institute Genomics Platform"/>
            <consortium name="The Broad Institute Genome Sequencing Center for Infectious Disease"/>
            <person name="Wu L."/>
            <person name="Ma J."/>
        </authorList>
    </citation>
    <scope>NUCLEOTIDE SEQUENCE [LARGE SCALE GENOMIC DNA]</scope>
    <source>
        <strain evidence="4">CCUG 60524</strain>
    </source>
</reference>
<protein>
    <submittedName>
        <fullName evidence="3">ATP-dependent carboxylate-amine ligase</fullName>
    </submittedName>
</protein>
<organism evidence="3 4">
    <name type="scientific">Tropicimonas aquimaris</name>
    <dbReference type="NCBI Taxonomy" id="914152"/>
    <lineage>
        <taxon>Bacteria</taxon>
        <taxon>Pseudomonadati</taxon>
        <taxon>Pseudomonadota</taxon>
        <taxon>Alphaproteobacteria</taxon>
        <taxon>Rhodobacterales</taxon>
        <taxon>Roseobacteraceae</taxon>
        <taxon>Tropicimonas</taxon>
    </lineage>
</organism>
<proteinExistence type="predicted"/>
<dbReference type="PANTHER" id="PTHR21621">
    <property type="entry name" value="RIBOSOMAL PROTEIN S6 MODIFICATION PROTEIN"/>
    <property type="match status" value="1"/>
</dbReference>
<dbReference type="Pfam" id="PF02786">
    <property type="entry name" value="CPSase_L_D2"/>
    <property type="match status" value="1"/>
</dbReference>
<gene>
    <name evidence="3" type="ORF">ACFQ2S_04450</name>
</gene>
<evidence type="ECO:0000313" key="3">
    <source>
        <dbReference type="EMBL" id="MFD0978894.1"/>
    </source>
</evidence>
<evidence type="ECO:0000256" key="1">
    <source>
        <dbReference type="PROSITE-ProRule" id="PRU00409"/>
    </source>
</evidence>
<dbReference type="RefSeq" id="WP_386073044.1">
    <property type="nucleotide sequence ID" value="NZ_JBHTJT010000007.1"/>
</dbReference>
<dbReference type="PANTHER" id="PTHR21621:SF0">
    <property type="entry name" value="BETA-CITRYLGLUTAMATE SYNTHASE B-RELATED"/>
    <property type="match status" value="1"/>
</dbReference>
<dbReference type="Pfam" id="PF08443">
    <property type="entry name" value="RimK"/>
    <property type="match status" value="1"/>
</dbReference>
<evidence type="ECO:0000259" key="2">
    <source>
        <dbReference type="PROSITE" id="PS50975"/>
    </source>
</evidence>
<dbReference type="Proteomes" id="UP001597108">
    <property type="component" value="Unassembled WGS sequence"/>
</dbReference>
<keyword evidence="1" id="KW-0547">Nucleotide-binding</keyword>
<dbReference type="Gene3D" id="3.30.1490.20">
    <property type="entry name" value="ATP-grasp fold, A domain"/>
    <property type="match status" value="1"/>
</dbReference>
<dbReference type="GO" id="GO:0016874">
    <property type="term" value="F:ligase activity"/>
    <property type="evidence" value="ECO:0007669"/>
    <property type="project" value="UniProtKB-KW"/>
</dbReference>
<dbReference type="EMBL" id="JBHTJT010000007">
    <property type="protein sequence ID" value="MFD0978894.1"/>
    <property type="molecule type" value="Genomic_DNA"/>
</dbReference>
<dbReference type="Gene3D" id="3.30.470.20">
    <property type="entry name" value="ATP-grasp fold, B domain"/>
    <property type="match status" value="1"/>
</dbReference>
<dbReference type="PROSITE" id="PS50975">
    <property type="entry name" value="ATP_GRASP"/>
    <property type="match status" value="1"/>
</dbReference>
<keyword evidence="4" id="KW-1185">Reference proteome</keyword>
<dbReference type="InterPro" id="IPR013815">
    <property type="entry name" value="ATP_grasp_subdomain_1"/>
</dbReference>
<sequence length="346" mass="36243">MRLAPLDAARAGAVPYLRALSEAAEALGGRLELETEHAFIGRYTPPGRSPRPILGRSLGLNADAPAALAGDKDYTARWLAAAGLPTPEGLLIFSPAFRGRMALKNAAVAEHLPGLEAARAFAAAHGFPVVLKPNDGAQGRGVRVAADAEELEQDIAAGWAEDDRLRLEAHVRGRDYRLLVLEDRVPIAYERLPLSITGDGRRNVSALIADTLARIAASHRGAKVAADDSRLLRRLAAEGLEGASILAEGRCLPLLSSANLSTGGRLRDLSGQLPEAAEALAVAAVQSLGLTFAGVDILAPDLEAGTEGAVILEVNASPGLDFYAAEGPEHFARTRDVLHAALSRLG</sequence>
<feature type="domain" description="ATP-grasp" evidence="2">
    <location>
        <begin position="76"/>
        <end position="346"/>
    </location>
</feature>
<evidence type="ECO:0000313" key="4">
    <source>
        <dbReference type="Proteomes" id="UP001597108"/>
    </source>
</evidence>
<dbReference type="InterPro" id="IPR011761">
    <property type="entry name" value="ATP-grasp"/>
</dbReference>
<keyword evidence="3" id="KW-0436">Ligase</keyword>